<name>A0AA36HDR4_CYLNA</name>
<dbReference type="AlphaFoldDB" id="A0AA36HDR4"/>
<evidence type="ECO:0000313" key="3">
    <source>
        <dbReference type="Proteomes" id="UP001176961"/>
    </source>
</evidence>
<evidence type="ECO:0000256" key="1">
    <source>
        <dbReference type="SAM" id="MobiDB-lite"/>
    </source>
</evidence>
<sequence length="223" mass="25398">MAPKRSRCDEADASPTWVKDMLAKWEEYLERFDRIFALLMKMQETQQYLCSTEKELDARVSNFDKTLNDAVYSALAKFNSDSRIVKEKECRITWVGIEEKGTPQATAAFDREAIKEVIDASGDDELVAEWTNRRIDVRRFPESLAKKGRTSEPPRRETPLCCTGFADTQIEKSARTGKFCSPSRSGVSYSPSYDHLQPTGQSQDESAPSAPRMDQGTRDRLHR</sequence>
<keyword evidence="3" id="KW-1185">Reference proteome</keyword>
<evidence type="ECO:0000313" key="2">
    <source>
        <dbReference type="EMBL" id="CAJ0608501.1"/>
    </source>
</evidence>
<feature type="compositionally biased region" description="Low complexity" evidence="1">
    <location>
        <begin position="181"/>
        <end position="193"/>
    </location>
</feature>
<gene>
    <name evidence="2" type="ORF">CYNAS_LOCUS20484</name>
</gene>
<proteinExistence type="predicted"/>
<accession>A0AA36HDR4</accession>
<protein>
    <submittedName>
        <fullName evidence="2">Uncharacterized protein</fullName>
    </submittedName>
</protein>
<feature type="region of interest" description="Disordered" evidence="1">
    <location>
        <begin position="173"/>
        <end position="223"/>
    </location>
</feature>
<reference evidence="2" key="1">
    <citation type="submission" date="2023-07" db="EMBL/GenBank/DDBJ databases">
        <authorList>
            <consortium name="CYATHOMIX"/>
        </authorList>
    </citation>
    <scope>NUCLEOTIDE SEQUENCE</scope>
    <source>
        <strain evidence="2">N/A</strain>
    </source>
</reference>
<dbReference type="Proteomes" id="UP001176961">
    <property type="component" value="Unassembled WGS sequence"/>
</dbReference>
<comment type="caution">
    <text evidence="2">The sequence shown here is derived from an EMBL/GenBank/DDBJ whole genome shotgun (WGS) entry which is preliminary data.</text>
</comment>
<organism evidence="2 3">
    <name type="scientific">Cylicocyclus nassatus</name>
    <name type="common">Nematode worm</name>
    <dbReference type="NCBI Taxonomy" id="53992"/>
    <lineage>
        <taxon>Eukaryota</taxon>
        <taxon>Metazoa</taxon>
        <taxon>Ecdysozoa</taxon>
        <taxon>Nematoda</taxon>
        <taxon>Chromadorea</taxon>
        <taxon>Rhabditida</taxon>
        <taxon>Rhabditina</taxon>
        <taxon>Rhabditomorpha</taxon>
        <taxon>Strongyloidea</taxon>
        <taxon>Strongylidae</taxon>
        <taxon>Cylicocyclus</taxon>
    </lineage>
</organism>
<dbReference type="EMBL" id="CATQJL010000316">
    <property type="protein sequence ID" value="CAJ0608501.1"/>
    <property type="molecule type" value="Genomic_DNA"/>
</dbReference>